<dbReference type="PROSITE" id="PS50112">
    <property type="entry name" value="PAS"/>
    <property type="match status" value="2"/>
</dbReference>
<sequence length="676" mass="71361">MQSHRRGMVTAVITGDIRLGEAAVDRVGHGVQRVAWGGLHIRRRRTDRQPFAKATDEAAYARAYLGVGDVTAAGYPLDAVAAVAAGLCLAVGVAGLFDLLGVVTIPPSALAGGLVVAGLVFGAVLVVWLLALRRSAATPRSLIDGVGLLWDRINDGVVLLDSSARVVGWNGGAARMTGLDAGRVDGFTIDHVLAGDDLEARLAMIRQTVRQMGSWRGMLDFRRPDGRIGQCETLVMQLAGPQSGGARMMAIARDITERAEAQHEVTLRDRRLKALIENVLDVVLILDRHGGVSFASPSTGRVLGLDPAQVEQMAFVTLVHPDDRARIADVYRTAIDDPHLTAVIEFRVRHRLGHWLTVEAIGRSRFEDAAVGGVVVNLRDVTGRKRVEVALRAAKEQAETANQIKSQFLANMSHELRTPLNAVIGFSEVLTAGYAGELTAKQREYVGDIRVSGQHLLSLINDILDLSKAEAGKLDLVEEVVRLPAVIAQTQGMLRERAEAAGVVVDIDLVGDLPPMTGDGRKIKQIVLNLLSNAIKFTPSGGRVVMRVEREAGGALVVTISDSGIGMSADELSVALEAFGQVDSNLNRRFDGTGLGLPLARMLAELHGGTLTLASEKNVGTTATLILPAARIIAAGGDANVVSLPVTGAAGLPGGLLGGHDGMGAGNFDRAVAGPS</sequence>
<dbReference type="InterPro" id="IPR013655">
    <property type="entry name" value="PAS_fold_3"/>
</dbReference>
<evidence type="ECO:0000313" key="10">
    <source>
        <dbReference type="EMBL" id="GGB26682.1"/>
    </source>
</evidence>
<dbReference type="Pfam" id="PF00989">
    <property type="entry name" value="PAS"/>
    <property type="match status" value="1"/>
</dbReference>
<reference evidence="11" key="1">
    <citation type="journal article" date="2019" name="Int. J. Syst. Evol. Microbiol.">
        <title>The Global Catalogue of Microorganisms (GCM) 10K type strain sequencing project: providing services to taxonomists for standard genome sequencing and annotation.</title>
        <authorList>
            <consortium name="The Broad Institute Genomics Platform"/>
            <consortium name="The Broad Institute Genome Sequencing Center for Infectious Disease"/>
            <person name="Wu L."/>
            <person name="Ma J."/>
        </authorList>
    </citation>
    <scope>NUCLEOTIDE SEQUENCE [LARGE SCALE GENOMIC DNA]</scope>
    <source>
        <strain evidence="11">CGMCC 1.10188</strain>
    </source>
</reference>
<dbReference type="Pfam" id="PF08447">
    <property type="entry name" value="PAS_3"/>
    <property type="match status" value="1"/>
</dbReference>
<comment type="caution">
    <text evidence="10">The sequence shown here is derived from an EMBL/GenBank/DDBJ whole genome shotgun (WGS) entry which is preliminary data.</text>
</comment>
<evidence type="ECO:0000313" key="11">
    <source>
        <dbReference type="Proteomes" id="UP000603352"/>
    </source>
</evidence>
<dbReference type="Pfam" id="PF02518">
    <property type="entry name" value="HATPase_c"/>
    <property type="match status" value="1"/>
</dbReference>
<feature type="transmembrane region" description="Helical" evidence="7">
    <location>
        <begin position="109"/>
        <end position="132"/>
    </location>
</feature>
<keyword evidence="6" id="KW-0902">Two-component regulatory system</keyword>
<dbReference type="NCBIfam" id="TIGR00229">
    <property type="entry name" value="sensory_box"/>
    <property type="match status" value="2"/>
</dbReference>
<keyword evidence="7" id="KW-0812">Transmembrane</keyword>
<evidence type="ECO:0000259" key="9">
    <source>
        <dbReference type="PROSITE" id="PS50112"/>
    </source>
</evidence>
<accession>A0ABQ1I8A1</accession>
<evidence type="ECO:0000256" key="7">
    <source>
        <dbReference type="SAM" id="Phobius"/>
    </source>
</evidence>
<dbReference type="EC" id="2.7.13.3" evidence="2"/>
<keyword evidence="7" id="KW-1133">Transmembrane helix</keyword>
<evidence type="ECO:0000256" key="1">
    <source>
        <dbReference type="ARBA" id="ARBA00000085"/>
    </source>
</evidence>
<dbReference type="SMART" id="SM00091">
    <property type="entry name" value="PAS"/>
    <property type="match status" value="2"/>
</dbReference>
<dbReference type="InterPro" id="IPR013767">
    <property type="entry name" value="PAS_fold"/>
</dbReference>
<dbReference type="Gene3D" id="3.30.450.20">
    <property type="entry name" value="PAS domain"/>
    <property type="match status" value="2"/>
</dbReference>
<keyword evidence="7" id="KW-0472">Membrane</keyword>
<dbReference type="InterPro" id="IPR036097">
    <property type="entry name" value="HisK_dim/P_sf"/>
</dbReference>
<name>A0ABQ1I8A1_9PROT</name>
<dbReference type="InterPro" id="IPR004358">
    <property type="entry name" value="Sig_transdc_His_kin-like_C"/>
</dbReference>
<dbReference type="PROSITE" id="PS50109">
    <property type="entry name" value="HIS_KIN"/>
    <property type="match status" value="1"/>
</dbReference>
<proteinExistence type="predicted"/>
<dbReference type="InterPro" id="IPR001610">
    <property type="entry name" value="PAC"/>
</dbReference>
<dbReference type="CDD" id="cd16922">
    <property type="entry name" value="HATPase_EvgS-ArcB-TorS-like"/>
    <property type="match status" value="1"/>
</dbReference>
<dbReference type="SMART" id="SM00086">
    <property type="entry name" value="PAC"/>
    <property type="match status" value="2"/>
</dbReference>
<dbReference type="EMBL" id="BMDZ01000003">
    <property type="protein sequence ID" value="GGB26682.1"/>
    <property type="molecule type" value="Genomic_DNA"/>
</dbReference>
<dbReference type="Proteomes" id="UP000603352">
    <property type="component" value="Unassembled WGS sequence"/>
</dbReference>
<dbReference type="InterPro" id="IPR003594">
    <property type="entry name" value="HATPase_dom"/>
</dbReference>
<keyword evidence="4" id="KW-0808">Transferase</keyword>
<dbReference type="InterPro" id="IPR050736">
    <property type="entry name" value="Sensor_HK_Regulatory"/>
</dbReference>
<dbReference type="PANTHER" id="PTHR43711">
    <property type="entry name" value="TWO-COMPONENT HISTIDINE KINASE"/>
    <property type="match status" value="1"/>
</dbReference>
<dbReference type="PRINTS" id="PR00344">
    <property type="entry name" value="BCTRLSENSOR"/>
</dbReference>
<feature type="domain" description="PAS" evidence="9">
    <location>
        <begin position="268"/>
        <end position="338"/>
    </location>
</feature>
<dbReference type="Pfam" id="PF00512">
    <property type="entry name" value="HisKA"/>
    <property type="match status" value="1"/>
</dbReference>
<evidence type="ECO:0000256" key="4">
    <source>
        <dbReference type="ARBA" id="ARBA00022679"/>
    </source>
</evidence>
<keyword evidence="11" id="KW-1185">Reference proteome</keyword>
<dbReference type="SMART" id="SM00388">
    <property type="entry name" value="HisKA"/>
    <property type="match status" value="1"/>
</dbReference>
<dbReference type="SUPFAM" id="SSF55785">
    <property type="entry name" value="PYP-like sensor domain (PAS domain)"/>
    <property type="match status" value="2"/>
</dbReference>
<feature type="transmembrane region" description="Helical" evidence="7">
    <location>
        <begin position="79"/>
        <end position="97"/>
    </location>
</feature>
<gene>
    <name evidence="10" type="ORF">GCM10011505_04990</name>
</gene>
<dbReference type="CDD" id="cd00130">
    <property type="entry name" value="PAS"/>
    <property type="match status" value="2"/>
</dbReference>
<dbReference type="SUPFAM" id="SSF47384">
    <property type="entry name" value="Homodimeric domain of signal transducing histidine kinase"/>
    <property type="match status" value="1"/>
</dbReference>
<dbReference type="PANTHER" id="PTHR43711:SF1">
    <property type="entry name" value="HISTIDINE KINASE 1"/>
    <property type="match status" value="1"/>
</dbReference>
<dbReference type="SUPFAM" id="SSF55874">
    <property type="entry name" value="ATPase domain of HSP90 chaperone/DNA topoisomerase II/histidine kinase"/>
    <property type="match status" value="1"/>
</dbReference>
<organism evidence="10 11">
    <name type="scientific">Tistrella bauzanensis</name>
    <dbReference type="NCBI Taxonomy" id="657419"/>
    <lineage>
        <taxon>Bacteria</taxon>
        <taxon>Pseudomonadati</taxon>
        <taxon>Pseudomonadota</taxon>
        <taxon>Alphaproteobacteria</taxon>
        <taxon>Geminicoccales</taxon>
        <taxon>Geminicoccaceae</taxon>
        <taxon>Tistrella</taxon>
    </lineage>
</organism>
<dbReference type="Gene3D" id="3.30.565.10">
    <property type="entry name" value="Histidine kinase-like ATPase, C-terminal domain"/>
    <property type="match status" value="1"/>
</dbReference>
<feature type="domain" description="Histidine kinase" evidence="8">
    <location>
        <begin position="411"/>
        <end position="631"/>
    </location>
</feature>
<keyword evidence="3" id="KW-0597">Phosphoprotein</keyword>
<protein>
    <recommendedName>
        <fullName evidence="2">histidine kinase</fullName>
        <ecNumber evidence="2">2.7.13.3</ecNumber>
    </recommendedName>
</protein>
<keyword evidence="5" id="KW-0418">Kinase</keyword>
<evidence type="ECO:0000259" key="8">
    <source>
        <dbReference type="PROSITE" id="PS50109"/>
    </source>
</evidence>
<dbReference type="Gene3D" id="1.10.287.130">
    <property type="match status" value="1"/>
</dbReference>
<evidence type="ECO:0000256" key="3">
    <source>
        <dbReference type="ARBA" id="ARBA00022553"/>
    </source>
</evidence>
<dbReference type="CDD" id="cd00082">
    <property type="entry name" value="HisKA"/>
    <property type="match status" value="1"/>
</dbReference>
<dbReference type="InterPro" id="IPR005467">
    <property type="entry name" value="His_kinase_dom"/>
</dbReference>
<comment type="catalytic activity">
    <reaction evidence="1">
        <text>ATP + protein L-histidine = ADP + protein N-phospho-L-histidine.</text>
        <dbReference type="EC" id="2.7.13.3"/>
    </reaction>
</comment>
<evidence type="ECO:0000256" key="2">
    <source>
        <dbReference type="ARBA" id="ARBA00012438"/>
    </source>
</evidence>
<evidence type="ECO:0000256" key="6">
    <source>
        <dbReference type="ARBA" id="ARBA00023012"/>
    </source>
</evidence>
<dbReference type="InterPro" id="IPR003661">
    <property type="entry name" value="HisK_dim/P_dom"/>
</dbReference>
<feature type="domain" description="PAS" evidence="9">
    <location>
        <begin position="151"/>
        <end position="212"/>
    </location>
</feature>
<dbReference type="InterPro" id="IPR036890">
    <property type="entry name" value="HATPase_C_sf"/>
</dbReference>
<dbReference type="InterPro" id="IPR035965">
    <property type="entry name" value="PAS-like_dom_sf"/>
</dbReference>
<dbReference type="InterPro" id="IPR000014">
    <property type="entry name" value="PAS"/>
</dbReference>
<evidence type="ECO:0000256" key="5">
    <source>
        <dbReference type="ARBA" id="ARBA00022777"/>
    </source>
</evidence>
<dbReference type="SMART" id="SM00387">
    <property type="entry name" value="HATPase_c"/>
    <property type="match status" value="1"/>
</dbReference>